<keyword evidence="3" id="KW-1185">Reference proteome</keyword>
<protein>
    <submittedName>
        <fullName evidence="2">Uncharacterized protein</fullName>
    </submittedName>
</protein>
<feature type="compositionally biased region" description="Basic and acidic residues" evidence="1">
    <location>
        <begin position="1"/>
        <end position="12"/>
    </location>
</feature>
<accession>A0A9P5ZXY9</accession>
<gene>
    <name evidence="2" type="ORF">BDN71DRAFT_1507411</name>
</gene>
<feature type="region of interest" description="Disordered" evidence="1">
    <location>
        <begin position="1"/>
        <end position="78"/>
    </location>
</feature>
<dbReference type="OrthoDB" id="10368758at2759"/>
<evidence type="ECO:0000313" key="3">
    <source>
        <dbReference type="Proteomes" id="UP000807025"/>
    </source>
</evidence>
<sequence length="216" mass="23458">MQGATELKDACRSLHGRKARGRAKFGSKGGDKRRLSLGVGRTSNVRGEKQPNSSFPGFLALDSGSMAESEGESPPQDAPLSAAILELDSSSFVQTSIRNCGHFHHFVIMRCTSKWGQFSTRHARFQVATAKPVTPVIPLQNGHNAGVHLATQHQPSTLAMTPIYNNNVLVPSPGPAIPAYYATPGVLYTPMITTTHVPLYPYVCHTYTPHSVAYMW</sequence>
<feature type="compositionally biased region" description="Basic residues" evidence="1">
    <location>
        <begin position="14"/>
        <end position="25"/>
    </location>
</feature>
<name>A0A9P5ZXY9_PLEER</name>
<dbReference type="EMBL" id="MU154569">
    <property type="protein sequence ID" value="KAF9494730.1"/>
    <property type="molecule type" value="Genomic_DNA"/>
</dbReference>
<reference evidence="2" key="1">
    <citation type="submission" date="2020-11" db="EMBL/GenBank/DDBJ databases">
        <authorList>
            <consortium name="DOE Joint Genome Institute"/>
            <person name="Ahrendt S."/>
            <person name="Riley R."/>
            <person name="Andreopoulos W."/>
            <person name="Labutti K."/>
            <person name="Pangilinan J."/>
            <person name="Ruiz-Duenas F.J."/>
            <person name="Barrasa J.M."/>
            <person name="Sanchez-Garcia M."/>
            <person name="Camarero S."/>
            <person name="Miyauchi S."/>
            <person name="Serrano A."/>
            <person name="Linde D."/>
            <person name="Babiker R."/>
            <person name="Drula E."/>
            <person name="Ayuso-Fernandez I."/>
            <person name="Pacheco R."/>
            <person name="Padilla G."/>
            <person name="Ferreira P."/>
            <person name="Barriuso J."/>
            <person name="Kellner H."/>
            <person name="Castanera R."/>
            <person name="Alfaro M."/>
            <person name="Ramirez L."/>
            <person name="Pisabarro A.G."/>
            <person name="Kuo A."/>
            <person name="Tritt A."/>
            <person name="Lipzen A."/>
            <person name="He G."/>
            <person name="Yan M."/>
            <person name="Ng V."/>
            <person name="Cullen D."/>
            <person name="Martin F."/>
            <person name="Rosso M.-N."/>
            <person name="Henrissat B."/>
            <person name="Hibbett D."/>
            <person name="Martinez A.T."/>
            <person name="Grigoriev I.V."/>
        </authorList>
    </citation>
    <scope>NUCLEOTIDE SEQUENCE</scope>
    <source>
        <strain evidence="2">ATCC 90797</strain>
    </source>
</reference>
<feature type="compositionally biased region" description="Polar residues" evidence="1">
    <location>
        <begin position="41"/>
        <end position="55"/>
    </location>
</feature>
<dbReference type="AlphaFoldDB" id="A0A9P5ZXY9"/>
<organism evidence="2 3">
    <name type="scientific">Pleurotus eryngii</name>
    <name type="common">Boletus of the steppes</name>
    <dbReference type="NCBI Taxonomy" id="5323"/>
    <lineage>
        <taxon>Eukaryota</taxon>
        <taxon>Fungi</taxon>
        <taxon>Dikarya</taxon>
        <taxon>Basidiomycota</taxon>
        <taxon>Agaricomycotina</taxon>
        <taxon>Agaricomycetes</taxon>
        <taxon>Agaricomycetidae</taxon>
        <taxon>Agaricales</taxon>
        <taxon>Pleurotineae</taxon>
        <taxon>Pleurotaceae</taxon>
        <taxon>Pleurotus</taxon>
    </lineage>
</organism>
<proteinExistence type="predicted"/>
<dbReference type="Proteomes" id="UP000807025">
    <property type="component" value="Unassembled WGS sequence"/>
</dbReference>
<evidence type="ECO:0000313" key="2">
    <source>
        <dbReference type="EMBL" id="KAF9494730.1"/>
    </source>
</evidence>
<evidence type="ECO:0000256" key="1">
    <source>
        <dbReference type="SAM" id="MobiDB-lite"/>
    </source>
</evidence>
<comment type="caution">
    <text evidence="2">The sequence shown here is derived from an EMBL/GenBank/DDBJ whole genome shotgun (WGS) entry which is preliminary data.</text>
</comment>